<sequence>MPNSSVKKVVTEFDQACIGFKHQGLDSFSVSKFRNLSSGVFSTLAVGLSVRKEIWTFFKVVPSHDPRNNLIFQIVECIAVYFT</sequence>
<organism evidence="1 2">
    <name type="scientific">Canavalia gladiata</name>
    <name type="common">Sword bean</name>
    <name type="synonym">Dolichos gladiatus</name>
    <dbReference type="NCBI Taxonomy" id="3824"/>
    <lineage>
        <taxon>Eukaryota</taxon>
        <taxon>Viridiplantae</taxon>
        <taxon>Streptophyta</taxon>
        <taxon>Embryophyta</taxon>
        <taxon>Tracheophyta</taxon>
        <taxon>Spermatophyta</taxon>
        <taxon>Magnoliopsida</taxon>
        <taxon>eudicotyledons</taxon>
        <taxon>Gunneridae</taxon>
        <taxon>Pentapetalae</taxon>
        <taxon>rosids</taxon>
        <taxon>fabids</taxon>
        <taxon>Fabales</taxon>
        <taxon>Fabaceae</taxon>
        <taxon>Papilionoideae</taxon>
        <taxon>50 kb inversion clade</taxon>
        <taxon>NPAAA clade</taxon>
        <taxon>indigoferoid/millettioid clade</taxon>
        <taxon>Phaseoleae</taxon>
        <taxon>Canavalia</taxon>
    </lineage>
</organism>
<keyword evidence="2" id="KW-1185">Reference proteome</keyword>
<gene>
    <name evidence="1" type="ORF">VNO77_03153</name>
</gene>
<evidence type="ECO:0000313" key="2">
    <source>
        <dbReference type="Proteomes" id="UP001367508"/>
    </source>
</evidence>
<evidence type="ECO:0000313" key="1">
    <source>
        <dbReference type="EMBL" id="KAK7361114.1"/>
    </source>
</evidence>
<dbReference type="Proteomes" id="UP001367508">
    <property type="component" value="Unassembled WGS sequence"/>
</dbReference>
<protein>
    <submittedName>
        <fullName evidence="1">Uncharacterized protein</fullName>
    </submittedName>
</protein>
<reference evidence="1 2" key="1">
    <citation type="submission" date="2024-01" db="EMBL/GenBank/DDBJ databases">
        <title>The genomes of 5 underutilized Papilionoideae crops provide insights into root nodulation and disease resistanc.</title>
        <authorList>
            <person name="Jiang F."/>
        </authorList>
    </citation>
    <scope>NUCLEOTIDE SEQUENCE [LARGE SCALE GENOMIC DNA]</scope>
    <source>
        <strain evidence="1">LVBAO_FW01</strain>
        <tissue evidence="1">Leaves</tissue>
    </source>
</reference>
<proteinExistence type="predicted"/>
<dbReference type="AlphaFoldDB" id="A0AAN9R7W1"/>
<dbReference type="EMBL" id="JAYMYQ010000001">
    <property type="protein sequence ID" value="KAK7361114.1"/>
    <property type="molecule type" value="Genomic_DNA"/>
</dbReference>
<comment type="caution">
    <text evidence="1">The sequence shown here is derived from an EMBL/GenBank/DDBJ whole genome shotgun (WGS) entry which is preliminary data.</text>
</comment>
<accession>A0AAN9R7W1</accession>
<name>A0AAN9R7W1_CANGL</name>